<dbReference type="OrthoDB" id="339151at2759"/>
<dbReference type="PROSITE" id="PS50177">
    <property type="entry name" value="NTF2_DOMAIN"/>
    <property type="match status" value="1"/>
</dbReference>
<comment type="caution">
    <text evidence="6">The sequence shown here is derived from an EMBL/GenBank/DDBJ whole genome shotgun (WGS) entry which is preliminary data.</text>
</comment>
<dbReference type="EMBL" id="RXIC02000022">
    <property type="protein sequence ID" value="KAB1216831.1"/>
    <property type="molecule type" value="Genomic_DNA"/>
</dbReference>
<dbReference type="GO" id="GO:0003729">
    <property type="term" value="F:mRNA binding"/>
    <property type="evidence" value="ECO:0007669"/>
    <property type="project" value="TreeGrafter"/>
</dbReference>
<keyword evidence="7" id="KW-1185">Reference proteome</keyword>
<evidence type="ECO:0000259" key="5">
    <source>
        <dbReference type="PROSITE" id="PS50177"/>
    </source>
</evidence>
<evidence type="ECO:0000256" key="2">
    <source>
        <dbReference type="PROSITE-ProRule" id="PRU00176"/>
    </source>
</evidence>
<evidence type="ECO:0000259" key="4">
    <source>
        <dbReference type="PROSITE" id="PS50102"/>
    </source>
</evidence>
<evidence type="ECO:0000313" key="6">
    <source>
        <dbReference type="EMBL" id="KAB1216831.1"/>
    </source>
</evidence>
<proteinExistence type="predicted"/>
<dbReference type="PANTHER" id="PTHR10693">
    <property type="entry name" value="RAS GTPASE-ACTIVATING PROTEIN-BINDING PROTEIN"/>
    <property type="match status" value="1"/>
</dbReference>
<dbReference type="AlphaFoldDB" id="A0A6A1VV71"/>
<organism evidence="6 7">
    <name type="scientific">Morella rubra</name>
    <name type="common">Chinese bayberry</name>
    <dbReference type="NCBI Taxonomy" id="262757"/>
    <lineage>
        <taxon>Eukaryota</taxon>
        <taxon>Viridiplantae</taxon>
        <taxon>Streptophyta</taxon>
        <taxon>Embryophyta</taxon>
        <taxon>Tracheophyta</taxon>
        <taxon>Spermatophyta</taxon>
        <taxon>Magnoliopsida</taxon>
        <taxon>eudicotyledons</taxon>
        <taxon>Gunneridae</taxon>
        <taxon>Pentapetalae</taxon>
        <taxon>rosids</taxon>
        <taxon>fabids</taxon>
        <taxon>Fagales</taxon>
        <taxon>Myricaceae</taxon>
        <taxon>Morella</taxon>
    </lineage>
</organism>
<feature type="compositionally biased region" description="Low complexity" evidence="3">
    <location>
        <begin position="384"/>
        <end position="396"/>
    </location>
</feature>
<feature type="region of interest" description="Disordered" evidence="3">
    <location>
        <begin position="379"/>
        <end position="468"/>
    </location>
</feature>
<evidence type="ECO:0000256" key="1">
    <source>
        <dbReference type="ARBA" id="ARBA00022884"/>
    </source>
</evidence>
<feature type="compositionally biased region" description="Polar residues" evidence="3">
    <location>
        <begin position="287"/>
        <end position="297"/>
    </location>
</feature>
<feature type="domain" description="NTF2" evidence="5">
    <location>
        <begin position="17"/>
        <end position="133"/>
    </location>
</feature>
<dbReference type="Gene3D" id="3.10.450.50">
    <property type="match status" value="1"/>
</dbReference>
<dbReference type="PROSITE" id="PS50102">
    <property type="entry name" value="RRM"/>
    <property type="match status" value="1"/>
</dbReference>
<protein>
    <submittedName>
        <fullName evidence="6">Putative G3BP-like protein</fullName>
    </submittedName>
</protein>
<evidence type="ECO:0000256" key="3">
    <source>
        <dbReference type="SAM" id="MobiDB-lite"/>
    </source>
</evidence>
<accession>A0A6A1VV71</accession>
<feature type="domain" description="RRM" evidence="4">
    <location>
        <begin position="306"/>
        <end position="382"/>
    </location>
</feature>
<dbReference type="Pfam" id="PF02136">
    <property type="entry name" value="NTF2"/>
    <property type="match status" value="1"/>
</dbReference>
<dbReference type="GO" id="GO:0005829">
    <property type="term" value="C:cytosol"/>
    <property type="evidence" value="ECO:0007669"/>
    <property type="project" value="TreeGrafter"/>
</dbReference>
<dbReference type="InterPro" id="IPR018222">
    <property type="entry name" value="Nuclear_transport_factor_2_euk"/>
</dbReference>
<dbReference type="CDD" id="cd00590">
    <property type="entry name" value="RRM_SF"/>
    <property type="match status" value="1"/>
</dbReference>
<dbReference type="CDD" id="cd00780">
    <property type="entry name" value="NTF2"/>
    <property type="match status" value="1"/>
</dbReference>
<dbReference type="SMART" id="SM00360">
    <property type="entry name" value="RRM"/>
    <property type="match status" value="1"/>
</dbReference>
<dbReference type="GO" id="GO:1990904">
    <property type="term" value="C:ribonucleoprotein complex"/>
    <property type="evidence" value="ECO:0007669"/>
    <property type="project" value="TreeGrafter"/>
</dbReference>
<dbReference type="InterPro" id="IPR000504">
    <property type="entry name" value="RRM_dom"/>
</dbReference>
<dbReference type="Pfam" id="PF00076">
    <property type="entry name" value="RRM_1"/>
    <property type="match status" value="1"/>
</dbReference>
<reference evidence="6 7" key="1">
    <citation type="journal article" date="2019" name="Plant Biotechnol. J.">
        <title>The red bayberry genome and genetic basis of sex determination.</title>
        <authorList>
            <person name="Jia H.M."/>
            <person name="Jia H.J."/>
            <person name="Cai Q.L."/>
            <person name="Wang Y."/>
            <person name="Zhao H.B."/>
            <person name="Yang W.F."/>
            <person name="Wang G.Y."/>
            <person name="Li Y.H."/>
            <person name="Zhan D.L."/>
            <person name="Shen Y.T."/>
            <person name="Niu Q.F."/>
            <person name="Chang L."/>
            <person name="Qiu J."/>
            <person name="Zhao L."/>
            <person name="Xie H.B."/>
            <person name="Fu W.Y."/>
            <person name="Jin J."/>
            <person name="Li X.W."/>
            <person name="Jiao Y."/>
            <person name="Zhou C.C."/>
            <person name="Tu T."/>
            <person name="Chai C.Y."/>
            <person name="Gao J.L."/>
            <person name="Fan L.J."/>
            <person name="van de Weg E."/>
            <person name="Wang J.Y."/>
            <person name="Gao Z.S."/>
        </authorList>
    </citation>
    <scope>NUCLEOTIDE SEQUENCE [LARGE SCALE GENOMIC DNA]</scope>
    <source>
        <tissue evidence="6">Leaves</tissue>
    </source>
</reference>
<dbReference type="SUPFAM" id="SSF54928">
    <property type="entry name" value="RNA-binding domain, RBD"/>
    <property type="match status" value="1"/>
</dbReference>
<dbReference type="InterPro" id="IPR035979">
    <property type="entry name" value="RBD_domain_sf"/>
</dbReference>
<dbReference type="FunFam" id="3.30.70.330:FF:001141">
    <property type="entry name" value="Ras GTPase-activating protein-binding protein 1"/>
    <property type="match status" value="1"/>
</dbReference>
<name>A0A6A1VV71_9ROSI</name>
<feature type="compositionally biased region" description="Acidic residues" evidence="3">
    <location>
        <begin position="192"/>
        <end position="206"/>
    </location>
</feature>
<dbReference type="InterPro" id="IPR039539">
    <property type="entry name" value="Ras_GTPase_bind_prot"/>
</dbReference>
<dbReference type="InterPro" id="IPR032710">
    <property type="entry name" value="NTF2-like_dom_sf"/>
</dbReference>
<dbReference type="InterPro" id="IPR012677">
    <property type="entry name" value="Nucleotide-bd_a/b_plait_sf"/>
</dbReference>
<feature type="region of interest" description="Disordered" evidence="3">
    <location>
        <begin position="281"/>
        <end position="303"/>
    </location>
</feature>
<dbReference type="FunFam" id="3.10.450.50:FF:000003">
    <property type="entry name" value="Nuclear transport factor 2 family protein"/>
    <property type="match status" value="1"/>
</dbReference>
<gene>
    <name evidence="6" type="ORF">CJ030_MR4G015445</name>
</gene>
<evidence type="ECO:0000313" key="7">
    <source>
        <dbReference type="Proteomes" id="UP000516437"/>
    </source>
</evidence>
<dbReference type="PANTHER" id="PTHR10693:SF75">
    <property type="entry name" value="NUCLEAR TRANSPORT FACTOR 2"/>
    <property type="match status" value="1"/>
</dbReference>
<dbReference type="SUPFAM" id="SSF54427">
    <property type="entry name" value="NTF2-like"/>
    <property type="match status" value="1"/>
</dbReference>
<dbReference type="InterPro" id="IPR002075">
    <property type="entry name" value="NTF2_dom"/>
</dbReference>
<keyword evidence="1 2" id="KW-0694">RNA-binding</keyword>
<feature type="region of interest" description="Disordered" evidence="3">
    <location>
        <begin position="142"/>
        <end position="238"/>
    </location>
</feature>
<dbReference type="Proteomes" id="UP000516437">
    <property type="component" value="Chromosome 4"/>
</dbReference>
<dbReference type="Gene3D" id="3.30.70.330">
    <property type="match status" value="1"/>
</dbReference>
<feature type="compositionally biased region" description="Low complexity" evidence="3">
    <location>
        <begin position="430"/>
        <end position="447"/>
    </location>
</feature>
<sequence>MAMQETSPATAPSAQVVGNAFVEQYYHILHQSPELVHRFYQDSSLLSRPDATGNMATVTTMQAINDKIIDFNYEDYAAEIKTADAQESHEKGVIVLVTGCLTGKDNLRRKFTQTFFLAPQDKGYFVLNDVFRYVEENEPLQTNSVPVHSMNEDVSAPDLTPEPEPIHAPEDPAVEPASFEEEDINDGAEVCDPSDNEEGSVVEDEVIQPPTHSSQNEIPAEVDSTGVESAPAAEEDAPKKSYASIAMKSAAANSVHVPIRNLRVASSNTDQQSHVSAKAVIAPEESAPNSDNAPESSNVHEEAEGHSIYVRNLPYNATVTQLEEEFKRFGLIKQGGIQVRSNKQGFTFGFVEFETISSMQSALEASPIMIGDRQAVVEEKRTTTRVTSSGRGRYSSGRGGFRNDSFKSRGNFGGGRGYGRNEFRNQGEYSARPRGSSSGRNGEGNQRVIQNGSGRGGRQGGVNRNAAA</sequence>